<sequence>MSFKLGNTKLDTVFFSLFSENYEPDVILSMVFYCIKTHNSNVHMKLNQLRFIYELTGYGQRYTDPEIASIFSSSMKNYFGEDYDELMRANYFIWNDPVTSTIVVRSTADLIEEFVENYNTYITQTLLNNGEIHLSGAMFT</sequence>
<evidence type="ECO:0000313" key="1">
    <source>
        <dbReference type="EMBL" id="DAF58919.1"/>
    </source>
</evidence>
<reference evidence="1" key="1">
    <citation type="journal article" date="2021" name="Proc. Natl. Acad. Sci. U.S.A.">
        <title>A Catalog of Tens of Thousands of Viruses from Human Metagenomes Reveals Hidden Associations with Chronic Diseases.</title>
        <authorList>
            <person name="Tisza M.J."/>
            <person name="Buck C.B."/>
        </authorList>
    </citation>
    <scope>NUCLEOTIDE SEQUENCE</scope>
    <source>
        <strain evidence="1">CtxMM9</strain>
    </source>
</reference>
<protein>
    <submittedName>
        <fullName evidence="1">Uncharacterized protein</fullName>
    </submittedName>
</protein>
<name>A0A8S5T7H3_9CAUD</name>
<dbReference type="EMBL" id="BK032759">
    <property type="protein sequence ID" value="DAF58919.1"/>
    <property type="molecule type" value="Genomic_DNA"/>
</dbReference>
<organism evidence="1">
    <name type="scientific">Siphoviridae sp. ctxMM9</name>
    <dbReference type="NCBI Taxonomy" id="2827973"/>
    <lineage>
        <taxon>Viruses</taxon>
        <taxon>Duplodnaviria</taxon>
        <taxon>Heunggongvirae</taxon>
        <taxon>Uroviricota</taxon>
        <taxon>Caudoviricetes</taxon>
    </lineage>
</organism>
<accession>A0A8S5T7H3</accession>
<proteinExistence type="predicted"/>